<comment type="caution">
    <text evidence="2">The sequence shown here is derived from an EMBL/GenBank/DDBJ whole genome shotgun (WGS) entry which is preliminary data.</text>
</comment>
<keyword evidence="1" id="KW-0472">Membrane</keyword>
<organism evidence="2 3">
    <name type="scientific">Brachionus plicatilis</name>
    <name type="common">Marine rotifer</name>
    <name type="synonym">Brachionus muelleri</name>
    <dbReference type="NCBI Taxonomy" id="10195"/>
    <lineage>
        <taxon>Eukaryota</taxon>
        <taxon>Metazoa</taxon>
        <taxon>Spiralia</taxon>
        <taxon>Gnathifera</taxon>
        <taxon>Rotifera</taxon>
        <taxon>Eurotatoria</taxon>
        <taxon>Monogononta</taxon>
        <taxon>Pseudotrocha</taxon>
        <taxon>Ploima</taxon>
        <taxon>Brachionidae</taxon>
        <taxon>Brachionus</taxon>
    </lineage>
</organism>
<evidence type="ECO:0000256" key="1">
    <source>
        <dbReference type="SAM" id="Phobius"/>
    </source>
</evidence>
<keyword evidence="3" id="KW-1185">Reference proteome</keyword>
<dbReference type="EMBL" id="REGN01001107">
    <property type="protein sequence ID" value="RNA36998.1"/>
    <property type="molecule type" value="Genomic_DNA"/>
</dbReference>
<sequence length="134" mass="14931">VKKTGKLISIIACQENDQPINYNFFGLLSSSQFDRCSSCQAKASSYRVLTEETKELVSKGFSSSSKNALILFTMALNSFLDSIFLKFFIFSLMSLLILSCTLSSMVNSLSSRMERDFFCLGSDKNSYLSKKSSS</sequence>
<keyword evidence="1" id="KW-1133">Transmembrane helix</keyword>
<protein>
    <submittedName>
        <fullName evidence="2">Uncharacterized protein</fullName>
    </submittedName>
</protein>
<gene>
    <name evidence="2" type="ORF">BpHYR1_011935</name>
</gene>
<feature type="transmembrane region" description="Helical" evidence="1">
    <location>
        <begin position="83"/>
        <end position="106"/>
    </location>
</feature>
<dbReference type="Proteomes" id="UP000276133">
    <property type="component" value="Unassembled WGS sequence"/>
</dbReference>
<evidence type="ECO:0000313" key="3">
    <source>
        <dbReference type="Proteomes" id="UP000276133"/>
    </source>
</evidence>
<proteinExistence type="predicted"/>
<keyword evidence="1" id="KW-0812">Transmembrane</keyword>
<accession>A0A3M7SN85</accession>
<feature type="non-terminal residue" evidence="2">
    <location>
        <position position="1"/>
    </location>
</feature>
<name>A0A3M7SN85_BRAPC</name>
<evidence type="ECO:0000313" key="2">
    <source>
        <dbReference type="EMBL" id="RNA36998.1"/>
    </source>
</evidence>
<reference evidence="2 3" key="1">
    <citation type="journal article" date="2018" name="Sci. Rep.">
        <title>Genomic signatures of local adaptation to the degree of environmental predictability in rotifers.</title>
        <authorList>
            <person name="Franch-Gras L."/>
            <person name="Hahn C."/>
            <person name="Garcia-Roger E.M."/>
            <person name="Carmona M.J."/>
            <person name="Serra M."/>
            <person name="Gomez A."/>
        </authorList>
    </citation>
    <scope>NUCLEOTIDE SEQUENCE [LARGE SCALE GENOMIC DNA]</scope>
    <source>
        <strain evidence="2">HYR1</strain>
    </source>
</reference>
<dbReference type="AlphaFoldDB" id="A0A3M7SN85"/>